<comment type="caution">
    <text evidence="2">The sequence shown here is derived from an EMBL/GenBank/DDBJ whole genome shotgun (WGS) entry which is preliminary data.</text>
</comment>
<organism evidence="2 3">
    <name type="scientific">Mytilus galloprovincialis</name>
    <name type="common">Mediterranean mussel</name>
    <dbReference type="NCBI Taxonomy" id="29158"/>
    <lineage>
        <taxon>Eukaryota</taxon>
        <taxon>Metazoa</taxon>
        <taxon>Spiralia</taxon>
        <taxon>Lophotrochozoa</taxon>
        <taxon>Mollusca</taxon>
        <taxon>Bivalvia</taxon>
        <taxon>Autobranchia</taxon>
        <taxon>Pteriomorphia</taxon>
        <taxon>Mytilida</taxon>
        <taxon>Mytiloidea</taxon>
        <taxon>Mytilidae</taxon>
        <taxon>Mytilinae</taxon>
        <taxon>Mytilus</taxon>
    </lineage>
</organism>
<feature type="compositionally biased region" description="Low complexity" evidence="1">
    <location>
        <begin position="219"/>
        <end position="231"/>
    </location>
</feature>
<feature type="compositionally biased region" description="Low complexity" evidence="1">
    <location>
        <begin position="105"/>
        <end position="115"/>
    </location>
</feature>
<feature type="region of interest" description="Disordered" evidence="1">
    <location>
        <begin position="82"/>
        <end position="141"/>
    </location>
</feature>
<dbReference type="AlphaFoldDB" id="A0A3L5TUK0"/>
<sequence length="457" mass="51408">MAGKIFGLFIWIHDDPIQGNVLNLSNITSPRKSFNEYAVGDLVMAKCPGFGIAEGILGKIADEKDKKELEAILKGPGFKQLIDTTKQTNGTPKRKKINDESVEETPPQKTPTQKTPKQKTPPKKTATQKTPPKRKRKVTECSEDNIKTKAELQKIAEELACTELSSNMDIEEKKESSFQTVKVLRPIAVREKPASEVIGDSLRLISGHEQPDSQTTWISDTSSQGSSSDSNCQCSIRVKALEEQIKIFHSTFGELFHRLGQAESSLTWSWNLLNNMAYNPKSNSVERQTETTEKCTENTTVKTTEIPDQCKSQEINIKTETCSKSEVKAGPSFEVENDFDLEEHVSEPEESQVCLAKTKKNMLYNGLLKSQLEQKIAEVDNYKKASTRLFRLMYTKEECDGRSLTGSISKTGTKRPALEDLDKLDILRSIIRSKWRFVTPNMVNAVLRDLLKPCRQK</sequence>
<dbReference type="Proteomes" id="UP000266721">
    <property type="component" value="Unassembled WGS sequence"/>
</dbReference>
<proteinExistence type="predicted"/>
<dbReference type="SMR" id="A0A3L5TUK0"/>
<feature type="compositionally biased region" description="Polar residues" evidence="1">
    <location>
        <begin position="82"/>
        <end position="91"/>
    </location>
</feature>
<dbReference type="EMBL" id="KV583563">
    <property type="protein sequence ID" value="OPL33328.1"/>
    <property type="molecule type" value="Genomic_DNA"/>
</dbReference>
<evidence type="ECO:0000313" key="3">
    <source>
        <dbReference type="Proteomes" id="UP000266721"/>
    </source>
</evidence>
<name>A0A3L5TUK0_MYTGA</name>
<evidence type="ECO:0000256" key="1">
    <source>
        <dbReference type="SAM" id="MobiDB-lite"/>
    </source>
</evidence>
<protein>
    <recommendedName>
        <fullName evidence="4">BEN domain-containing protein</fullName>
    </recommendedName>
</protein>
<gene>
    <name evidence="2" type="ORF">AM593_07419</name>
</gene>
<feature type="non-terminal residue" evidence="2">
    <location>
        <position position="1"/>
    </location>
</feature>
<evidence type="ECO:0008006" key="4">
    <source>
        <dbReference type="Google" id="ProtNLM"/>
    </source>
</evidence>
<feature type="region of interest" description="Disordered" evidence="1">
    <location>
        <begin position="203"/>
        <end position="231"/>
    </location>
</feature>
<accession>A0A3L5TUK0</accession>
<reference evidence="2 3" key="1">
    <citation type="journal article" date="2016" name="PLoS ONE">
        <title>A First Insight into the Genome of the Filter-Feeder Mussel Mytilus galloprovincialis.</title>
        <authorList>
            <person name="Murgarella M."/>
            <person name="Puiu D."/>
            <person name="Novoa B."/>
            <person name="Figueras A."/>
            <person name="Posada D."/>
            <person name="Canchaya C."/>
        </authorList>
    </citation>
    <scope>NUCLEOTIDE SEQUENCE [LARGE SCALE GENOMIC DNA]</scope>
    <source>
        <tissue evidence="2">Muscle</tissue>
    </source>
</reference>
<keyword evidence="3" id="KW-1185">Reference proteome</keyword>
<evidence type="ECO:0000313" key="2">
    <source>
        <dbReference type="EMBL" id="OPL33328.1"/>
    </source>
</evidence>